<comment type="function">
    <text evidence="1 6">Catalyzes the reversible cyclization of carbamoyl aspartate to dihydroorotate.</text>
</comment>
<dbReference type="InterPro" id="IPR050138">
    <property type="entry name" value="DHOase/Allantoinase_Hydrolase"/>
</dbReference>
<evidence type="ECO:0000313" key="8">
    <source>
        <dbReference type="EMBL" id="EFM24461.1"/>
    </source>
</evidence>
<comment type="caution">
    <text evidence="8">The sequence shown here is derived from an EMBL/GenBank/DDBJ whole genome shotgun (WGS) entry which is preliminary data.</text>
</comment>
<keyword evidence="3 6" id="KW-0479">Metal-binding</keyword>
<dbReference type="InterPro" id="IPR006680">
    <property type="entry name" value="Amidohydro-rel"/>
</dbReference>
<feature type="binding site" evidence="6">
    <location>
        <position position="172"/>
    </location>
    <ligand>
        <name>Zn(2+)</name>
        <dbReference type="ChEBI" id="CHEBI:29105"/>
        <label>2</label>
    </ligand>
</feature>
<proteinExistence type="inferred from homology"/>
<comment type="similarity">
    <text evidence="2 6">Belongs to the metallo-dependent hydrolases superfamily. DHOase family. Class I DHOase subfamily.</text>
</comment>
<evidence type="ECO:0000256" key="1">
    <source>
        <dbReference type="ARBA" id="ARBA00002368"/>
    </source>
</evidence>
<dbReference type="CDD" id="cd01317">
    <property type="entry name" value="DHOase_IIa"/>
    <property type="match status" value="1"/>
</dbReference>
<dbReference type="STRING" id="862517.HMPREF9225_1882"/>
<dbReference type="UniPathway" id="UPA00070">
    <property type="reaction ID" value="UER00117"/>
</dbReference>
<dbReference type="GO" id="GO:0004151">
    <property type="term" value="F:dihydroorotase activity"/>
    <property type="evidence" value="ECO:0007669"/>
    <property type="project" value="UniProtKB-UniRule"/>
</dbReference>
<feature type="binding site" evidence="6">
    <location>
        <position position="225"/>
    </location>
    <ligand>
        <name>Zn(2+)</name>
        <dbReference type="ChEBI" id="CHEBI:29105"/>
        <label>2</label>
    </ligand>
</feature>
<name>E0NNZ3_9FIRM</name>
<evidence type="ECO:0000259" key="7">
    <source>
        <dbReference type="Pfam" id="PF01979"/>
    </source>
</evidence>
<gene>
    <name evidence="6 8" type="primary">pyrC</name>
    <name evidence="8" type="ORF">HMPREF9225_1882</name>
</gene>
<dbReference type="PROSITE" id="PS00482">
    <property type="entry name" value="DIHYDROOROTASE_1"/>
    <property type="match status" value="1"/>
</dbReference>
<feature type="binding site" evidence="6">
    <location>
        <begin position="56"/>
        <end position="58"/>
    </location>
    <ligand>
        <name>substrate</name>
    </ligand>
</feature>
<feature type="binding site" evidence="6">
    <location>
        <position position="56"/>
    </location>
    <ligand>
        <name>Zn(2+)</name>
        <dbReference type="ChEBI" id="CHEBI:29105"/>
        <label>1</label>
    </ligand>
</feature>
<dbReference type="GO" id="GO:0044205">
    <property type="term" value="P:'de novo' UMP biosynthetic process"/>
    <property type="evidence" value="ECO:0007669"/>
    <property type="project" value="UniProtKB-UniRule"/>
</dbReference>
<feature type="binding site" evidence="6">
    <location>
        <position position="54"/>
    </location>
    <ligand>
        <name>Zn(2+)</name>
        <dbReference type="ChEBI" id="CHEBI:29105"/>
        <label>1</label>
    </ligand>
</feature>
<evidence type="ECO:0000256" key="3">
    <source>
        <dbReference type="ARBA" id="ARBA00022723"/>
    </source>
</evidence>
<organism evidence="8 9">
    <name type="scientific">Peptoniphilus duerdenii ATCC BAA-1640</name>
    <dbReference type="NCBI Taxonomy" id="862517"/>
    <lineage>
        <taxon>Bacteria</taxon>
        <taxon>Bacillati</taxon>
        <taxon>Bacillota</taxon>
        <taxon>Tissierellia</taxon>
        <taxon>Tissierellales</taxon>
        <taxon>Peptoniphilaceae</taxon>
        <taxon>Peptoniphilus</taxon>
    </lineage>
</organism>
<comment type="catalytic activity">
    <reaction evidence="6">
        <text>(S)-dihydroorotate + H2O = N-carbamoyl-L-aspartate + H(+)</text>
        <dbReference type="Rhea" id="RHEA:24296"/>
        <dbReference type="ChEBI" id="CHEBI:15377"/>
        <dbReference type="ChEBI" id="CHEBI:15378"/>
        <dbReference type="ChEBI" id="CHEBI:30864"/>
        <dbReference type="ChEBI" id="CHEBI:32814"/>
        <dbReference type="EC" id="3.5.2.3"/>
    </reaction>
</comment>
<keyword evidence="5 6" id="KW-0665">Pyrimidine biosynthesis</keyword>
<dbReference type="RefSeq" id="WP_008902657.1">
    <property type="nucleotide sequence ID" value="NZ_GL397071.1"/>
</dbReference>
<dbReference type="PROSITE" id="PS00483">
    <property type="entry name" value="DIHYDROOROTASE_2"/>
    <property type="match status" value="1"/>
</dbReference>
<dbReference type="GO" id="GO:0008270">
    <property type="term" value="F:zinc ion binding"/>
    <property type="evidence" value="ECO:0007669"/>
    <property type="project" value="UniProtKB-UniRule"/>
</dbReference>
<dbReference type="Proteomes" id="UP000003280">
    <property type="component" value="Unassembled WGS sequence"/>
</dbReference>
<evidence type="ECO:0000256" key="2">
    <source>
        <dbReference type="ARBA" id="ARBA00010286"/>
    </source>
</evidence>
<feature type="binding site" evidence="6">
    <location>
        <position position="145"/>
    </location>
    <ligand>
        <name>Zn(2+)</name>
        <dbReference type="ChEBI" id="CHEBI:29105"/>
        <label>1</label>
    </ligand>
</feature>
<dbReference type="GO" id="GO:0006145">
    <property type="term" value="P:purine nucleobase catabolic process"/>
    <property type="evidence" value="ECO:0007669"/>
    <property type="project" value="TreeGrafter"/>
</dbReference>
<dbReference type="PANTHER" id="PTHR43668:SF2">
    <property type="entry name" value="ALLANTOINASE"/>
    <property type="match status" value="1"/>
</dbReference>
<dbReference type="InterPro" id="IPR004722">
    <property type="entry name" value="DHOase"/>
</dbReference>
<comment type="caution">
    <text evidence="6">Lacks conserved residue(s) required for the propagation of feature annotation.</text>
</comment>
<keyword evidence="6" id="KW-0862">Zinc</keyword>
<dbReference type="NCBIfam" id="TIGR00857">
    <property type="entry name" value="pyrC_multi"/>
    <property type="match status" value="1"/>
</dbReference>
<dbReference type="SUPFAM" id="SSF51338">
    <property type="entry name" value="Composite domain of metallo-dependent hydrolases"/>
    <property type="match status" value="1"/>
</dbReference>
<dbReference type="EMBL" id="AEEH01000053">
    <property type="protein sequence ID" value="EFM24461.1"/>
    <property type="molecule type" value="Genomic_DNA"/>
</dbReference>
<dbReference type="SUPFAM" id="SSF51556">
    <property type="entry name" value="Metallo-dependent hydrolases"/>
    <property type="match status" value="1"/>
</dbReference>
<dbReference type="InterPro" id="IPR032466">
    <property type="entry name" value="Metal_Hydrolase"/>
</dbReference>
<dbReference type="HOGENOM" id="CLU_015572_1_0_9"/>
<dbReference type="InterPro" id="IPR002195">
    <property type="entry name" value="Dihydroorotase_CS"/>
</dbReference>
<dbReference type="InterPro" id="IPR011059">
    <property type="entry name" value="Metal-dep_hydrolase_composite"/>
</dbReference>
<keyword evidence="9" id="KW-1185">Reference proteome</keyword>
<dbReference type="GO" id="GO:0005737">
    <property type="term" value="C:cytoplasm"/>
    <property type="evidence" value="ECO:0007669"/>
    <property type="project" value="TreeGrafter"/>
</dbReference>
<evidence type="ECO:0000256" key="6">
    <source>
        <dbReference type="HAMAP-Rule" id="MF_00220"/>
    </source>
</evidence>
<dbReference type="Pfam" id="PF01979">
    <property type="entry name" value="Amidohydro_1"/>
    <property type="match status" value="1"/>
</dbReference>
<evidence type="ECO:0000256" key="5">
    <source>
        <dbReference type="ARBA" id="ARBA00022975"/>
    </source>
</evidence>
<keyword evidence="4 6" id="KW-0378">Hydrolase</keyword>
<feature type="binding site" evidence="6">
    <location>
        <position position="271"/>
    </location>
    <ligand>
        <name>substrate</name>
    </ligand>
</feature>
<evidence type="ECO:0000256" key="4">
    <source>
        <dbReference type="ARBA" id="ARBA00022801"/>
    </source>
</evidence>
<protein>
    <recommendedName>
        <fullName evidence="6">Dihydroorotase</fullName>
        <shortName evidence="6">DHOase</shortName>
        <ecNumber evidence="6">3.5.2.3</ecNumber>
    </recommendedName>
</protein>
<dbReference type="eggNOG" id="COG0044">
    <property type="taxonomic scope" value="Bacteria"/>
</dbReference>
<dbReference type="AlphaFoldDB" id="E0NNZ3"/>
<feature type="binding site" evidence="6">
    <location>
        <position position="88"/>
    </location>
    <ligand>
        <name>substrate</name>
    </ligand>
</feature>
<dbReference type="HAMAP" id="MF_00220_B">
    <property type="entry name" value="PyrC_classI_B"/>
    <property type="match status" value="1"/>
</dbReference>
<dbReference type="Gene3D" id="3.20.20.140">
    <property type="entry name" value="Metal-dependent hydrolases"/>
    <property type="match status" value="1"/>
</dbReference>
<feature type="binding site" evidence="6">
    <location>
        <position position="145"/>
    </location>
    <ligand>
        <name>Zn(2+)</name>
        <dbReference type="ChEBI" id="CHEBI:29105"/>
        <label>2</label>
    </ligand>
</feature>
<dbReference type="GO" id="GO:0004038">
    <property type="term" value="F:allantoinase activity"/>
    <property type="evidence" value="ECO:0007669"/>
    <property type="project" value="TreeGrafter"/>
</dbReference>
<evidence type="ECO:0000313" key="9">
    <source>
        <dbReference type="Proteomes" id="UP000003280"/>
    </source>
</evidence>
<feature type="domain" description="Amidohydrolase-related" evidence="7">
    <location>
        <begin position="45"/>
        <end position="411"/>
    </location>
</feature>
<reference evidence="8 9" key="1">
    <citation type="submission" date="2010-07" db="EMBL/GenBank/DDBJ databases">
        <authorList>
            <person name="Muzny D."/>
            <person name="Qin X."/>
            <person name="Deng J."/>
            <person name="Jiang H."/>
            <person name="Liu Y."/>
            <person name="Qu J."/>
            <person name="Song X.-Z."/>
            <person name="Zhang L."/>
            <person name="Thornton R."/>
            <person name="Coyle M."/>
            <person name="Francisco L."/>
            <person name="Jackson L."/>
            <person name="Javaid M."/>
            <person name="Korchina V."/>
            <person name="Kovar C."/>
            <person name="Mata R."/>
            <person name="Mathew T."/>
            <person name="Ngo R."/>
            <person name="Nguyen L."/>
            <person name="Nguyen N."/>
            <person name="Okwuonu G."/>
            <person name="Ongeri F."/>
            <person name="Pham C."/>
            <person name="Simmons D."/>
            <person name="Wilczek-Boney K."/>
            <person name="Hale W."/>
            <person name="Jakkamsetti A."/>
            <person name="Pham P."/>
            <person name="Ruth R."/>
            <person name="San Lucas F."/>
            <person name="Warren J."/>
            <person name="Zhang J."/>
            <person name="Zhao Z."/>
            <person name="Zhou C."/>
            <person name="Zhu D."/>
            <person name="Lee S."/>
            <person name="Bess C."/>
            <person name="Blankenburg K."/>
            <person name="Forbes L."/>
            <person name="Fu Q."/>
            <person name="Gubbala S."/>
            <person name="Hirani K."/>
            <person name="Jayaseelan J.C."/>
            <person name="Lara F."/>
            <person name="Munidasa M."/>
            <person name="Palculict T."/>
            <person name="Patil S."/>
            <person name="Pu L.-L."/>
            <person name="Saada N."/>
            <person name="Tang L."/>
            <person name="Weissenberger G."/>
            <person name="Zhu Y."/>
            <person name="Hemphill L."/>
            <person name="Shang Y."/>
            <person name="Youmans B."/>
            <person name="Ayvaz T."/>
            <person name="Ross M."/>
            <person name="Santibanez J."/>
            <person name="Aqrawi P."/>
            <person name="Gross S."/>
            <person name="Joshi V."/>
            <person name="Fowler G."/>
            <person name="Nazareth L."/>
            <person name="Reid J."/>
            <person name="Worley K."/>
            <person name="Petrosino J."/>
            <person name="Highlander S."/>
            <person name="Gibbs R."/>
        </authorList>
    </citation>
    <scope>NUCLEOTIDE SEQUENCE [LARGE SCALE GENOMIC DNA]</scope>
    <source>
        <strain evidence="8 9">ATCC BAA-1640</strain>
    </source>
</reference>
<feature type="binding site" evidence="6">
    <location>
        <position position="298"/>
    </location>
    <ligand>
        <name>Zn(2+)</name>
        <dbReference type="ChEBI" id="CHEBI:29105"/>
        <label>1</label>
    </ligand>
</feature>
<comment type="cofactor">
    <cofactor evidence="6">
        <name>Zn(2+)</name>
        <dbReference type="ChEBI" id="CHEBI:29105"/>
    </cofactor>
    <text evidence="6">Binds 2 Zn(2+) ions per subunit.</text>
</comment>
<dbReference type="PANTHER" id="PTHR43668">
    <property type="entry name" value="ALLANTOINASE"/>
    <property type="match status" value="1"/>
</dbReference>
<comment type="pathway">
    <text evidence="6">Pyrimidine metabolism; UMP biosynthesis via de novo pathway; (S)-dihydroorotate from bicarbonate: step 3/3.</text>
</comment>
<accession>E0NNZ3</accession>
<feature type="binding site" evidence="6">
    <location>
        <position position="302"/>
    </location>
    <ligand>
        <name>substrate</name>
    </ligand>
</feature>
<sequence>MIFKNIRLIDPLNDRDIVTDVEIADGKIISIDKTDKPGIDMTGKIIAPGFIDAHVHFRDPGQTEKEDIETGSMAAARGGFTSVICMANTRPTMDSKELIEDFVKRAEDLKINVYTVSALTKGFKGIDIVDMEEHLKAGAVAFTDDGIPDMRTDIVKLAMEKAKELDAVISFHEEDPSLIKENGVNHGKVSCALNIYGSPRAAEDVMVARDGALSLYTGAKVVIQHISSGVSVDLVRFYKSLGANLYAEVTPHHFTLTEDAVLEHGTRAKMNPPLRTSCDREKILKAIADGTIDMVATDHAPHTKEEKDRELIKAPSGITGLETSFSLANMHLLKAGLIDLKKLVELMSVNAAKLYNLPGGEIKVGEVSDFVIFDTSTKWKFEESLSKSKNTPFLNEEMEGKIWMTFAKGNIAYIDKDLKIN</sequence>
<dbReference type="OrthoDB" id="9765462at2"/>
<feature type="active site" evidence="6">
    <location>
        <position position="298"/>
    </location>
</feature>
<dbReference type="EC" id="3.5.2.3" evidence="6"/>